<dbReference type="SUPFAM" id="SSF103473">
    <property type="entry name" value="MFS general substrate transporter"/>
    <property type="match status" value="1"/>
</dbReference>
<feature type="domain" description="Major facilitator superfamily (MFS) profile" evidence="6">
    <location>
        <begin position="34"/>
        <end position="454"/>
    </location>
</feature>
<dbReference type="PANTHER" id="PTHR11662">
    <property type="entry name" value="SOLUTE CARRIER FAMILY 17"/>
    <property type="match status" value="1"/>
</dbReference>
<dbReference type="STRING" id="1611254.A0A2G5UUP3"/>
<dbReference type="GO" id="GO:0016020">
    <property type="term" value="C:membrane"/>
    <property type="evidence" value="ECO:0007669"/>
    <property type="project" value="UniProtKB-SubCell"/>
</dbReference>
<organism evidence="7 8">
    <name type="scientific">Caenorhabditis nigoni</name>
    <dbReference type="NCBI Taxonomy" id="1611254"/>
    <lineage>
        <taxon>Eukaryota</taxon>
        <taxon>Metazoa</taxon>
        <taxon>Ecdysozoa</taxon>
        <taxon>Nematoda</taxon>
        <taxon>Chromadorea</taxon>
        <taxon>Rhabditida</taxon>
        <taxon>Rhabditina</taxon>
        <taxon>Rhabditomorpha</taxon>
        <taxon>Rhabditoidea</taxon>
        <taxon>Rhabditidae</taxon>
        <taxon>Peloderinae</taxon>
        <taxon>Caenorhabditis</taxon>
    </lineage>
</organism>
<evidence type="ECO:0000313" key="7">
    <source>
        <dbReference type="EMBL" id="PIC43267.1"/>
    </source>
</evidence>
<feature type="transmembrane region" description="Helical" evidence="5">
    <location>
        <begin position="197"/>
        <end position="216"/>
    </location>
</feature>
<name>A0A2G5UUP3_9PELO</name>
<dbReference type="CDD" id="cd17380">
    <property type="entry name" value="MFS_SLC17A9_like"/>
    <property type="match status" value="1"/>
</dbReference>
<feature type="transmembrane region" description="Helical" evidence="5">
    <location>
        <begin position="428"/>
        <end position="449"/>
    </location>
</feature>
<dbReference type="GO" id="GO:0015291">
    <property type="term" value="F:secondary active transmembrane transporter activity"/>
    <property type="evidence" value="ECO:0007669"/>
    <property type="project" value="UniProtKB-ARBA"/>
</dbReference>
<feature type="transmembrane region" description="Helical" evidence="5">
    <location>
        <begin position="71"/>
        <end position="88"/>
    </location>
</feature>
<dbReference type="FunFam" id="1.20.1250.20:FF:000059">
    <property type="entry name" value="Solute carrier family 17 member 9"/>
    <property type="match status" value="1"/>
</dbReference>
<dbReference type="Proteomes" id="UP000230233">
    <property type="component" value="Chromosome II"/>
</dbReference>
<evidence type="ECO:0000259" key="6">
    <source>
        <dbReference type="PROSITE" id="PS50850"/>
    </source>
</evidence>
<accession>A0A2G5UUP3</accession>
<dbReference type="FunFam" id="1.20.1250.20:FF:000739">
    <property type="entry name" value="Vesicular NUcleotide Transporte"/>
    <property type="match status" value="1"/>
</dbReference>
<keyword evidence="2 5" id="KW-0812">Transmembrane</keyword>
<feature type="transmembrane region" description="Helical" evidence="5">
    <location>
        <begin position="344"/>
        <end position="374"/>
    </location>
</feature>
<comment type="caution">
    <text evidence="7">The sequence shown here is derived from an EMBL/GenBank/DDBJ whole genome shotgun (WGS) entry which is preliminary data.</text>
</comment>
<dbReference type="InterPro" id="IPR036259">
    <property type="entry name" value="MFS_trans_sf"/>
</dbReference>
<dbReference type="InterPro" id="IPR044777">
    <property type="entry name" value="SLC17A9-like"/>
</dbReference>
<dbReference type="InterPro" id="IPR020846">
    <property type="entry name" value="MFS_dom"/>
</dbReference>
<dbReference type="GO" id="GO:0015867">
    <property type="term" value="P:ATP transport"/>
    <property type="evidence" value="ECO:0007669"/>
    <property type="project" value="TreeGrafter"/>
</dbReference>
<protein>
    <recommendedName>
        <fullName evidence="6">Major facilitator superfamily (MFS) profile domain-containing protein</fullName>
    </recommendedName>
</protein>
<dbReference type="InterPro" id="IPR011701">
    <property type="entry name" value="MFS"/>
</dbReference>
<sequence length="456" mass="49942">MPDLDFYRQKMLKRPGEYEPPLGKIWTRAESRMWTITMFSGTCVLYAARASLPICAAAVAKEFAWNKTDSGTVLSCFFWGYALTQVFAGRIADKYGAEKILPYSSLAWTMITFFTPHLFDFAYWTNYPLVVLLTIRILTGVCQAFHIPSLASIVSKHLAAADKGRVFGIVLAGSHWGTVLAGAIGSILIEWIGWRSLFQFVGILSLVWCWIFRWVLDKKNGTGGGRSSPQPDEEVLIDKKHDTIESHLSANTPCPSVPWGTLFRHPAFWAAAVAQYTGGNSYSILFNWLPSYFHETFPTAKGVVYNVVPSLAIVVTSLVAPVMASRALAEGKTVTYTRKLMEGASLIGIAFCLMLVPMTSSFWLSLLIFTMAMAARGLHHGGVSVNPHDFAPNHAGSVFGVFNACGAITGFVGVYIAGHILEATNNNWSYVFVVTAAQCVVGAMVYTLLGTGQKII</sequence>
<dbReference type="Gene3D" id="1.20.1250.20">
    <property type="entry name" value="MFS general substrate transporter like domains"/>
    <property type="match status" value="2"/>
</dbReference>
<comment type="subcellular location">
    <subcellularLocation>
        <location evidence="1">Membrane</location>
        <topology evidence="1">Multi-pass membrane protein</topology>
    </subcellularLocation>
</comment>
<evidence type="ECO:0000313" key="8">
    <source>
        <dbReference type="Proteomes" id="UP000230233"/>
    </source>
</evidence>
<dbReference type="PANTHER" id="PTHR11662:SF279">
    <property type="entry name" value="VOLTAGE-GATED PURINE NUCLEOTIDE UNIPORTER SLC17A9"/>
    <property type="match status" value="1"/>
</dbReference>
<gene>
    <name evidence="7" type="primary">Cni-vnut-1</name>
    <name evidence="7" type="synonym">Cnig_chr_II.g4063</name>
    <name evidence="7" type="ORF">B9Z55_004063</name>
</gene>
<evidence type="ECO:0000256" key="1">
    <source>
        <dbReference type="ARBA" id="ARBA00004141"/>
    </source>
</evidence>
<evidence type="ECO:0000256" key="2">
    <source>
        <dbReference type="ARBA" id="ARBA00022692"/>
    </source>
</evidence>
<dbReference type="PROSITE" id="PS50850">
    <property type="entry name" value="MFS"/>
    <property type="match status" value="1"/>
</dbReference>
<feature type="transmembrane region" description="Helical" evidence="5">
    <location>
        <begin position="395"/>
        <end position="416"/>
    </location>
</feature>
<dbReference type="EMBL" id="PDUG01000002">
    <property type="protein sequence ID" value="PIC43267.1"/>
    <property type="molecule type" value="Genomic_DNA"/>
</dbReference>
<evidence type="ECO:0000256" key="5">
    <source>
        <dbReference type="SAM" id="Phobius"/>
    </source>
</evidence>
<reference evidence="8" key="1">
    <citation type="submission" date="2017-10" db="EMBL/GenBank/DDBJ databases">
        <title>Rapid genome shrinkage in a self-fertile nematode reveals novel sperm competition proteins.</title>
        <authorList>
            <person name="Yin D."/>
            <person name="Schwarz E.M."/>
            <person name="Thomas C.G."/>
            <person name="Felde R.L."/>
            <person name="Korf I.F."/>
            <person name="Cutter A.D."/>
            <person name="Schartner C.M."/>
            <person name="Ralston E.J."/>
            <person name="Meyer B.J."/>
            <person name="Haag E.S."/>
        </authorList>
    </citation>
    <scope>NUCLEOTIDE SEQUENCE [LARGE SCALE GENOMIC DNA]</scope>
    <source>
        <strain evidence="8">JU1422</strain>
    </source>
</reference>
<dbReference type="AlphaFoldDB" id="A0A2G5UUP3"/>
<keyword evidence="4 5" id="KW-0472">Membrane</keyword>
<evidence type="ECO:0000256" key="3">
    <source>
        <dbReference type="ARBA" id="ARBA00022989"/>
    </source>
</evidence>
<feature type="transmembrane region" description="Helical" evidence="5">
    <location>
        <begin position="100"/>
        <end position="119"/>
    </location>
</feature>
<feature type="transmembrane region" description="Helical" evidence="5">
    <location>
        <begin position="166"/>
        <end position="191"/>
    </location>
</feature>
<dbReference type="Pfam" id="PF07690">
    <property type="entry name" value="MFS_1"/>
    <property type="match status" value="1"/>
</dbReference>
<keyword evidence="3 5" id="KW-1133">Transmembrane helix</keyword>
<feature type="transmembrane region" description="Helical" evidence="5">
    <location>
        <begin position="131"/>
        <end position="154"/>
    </location>
</feature>
<feature type="transmembrane region" description="Helical" evidence="5">
    <location>
        <begin position="34"/>
        <end position="59"/>
    </location>
</feature>
<feature type="transmembrane region" description="Helical" evidence="5">
    <location>
        <begin position="303"/>
        <end position="324"/>
    </location>
</feature>
<proteinExistence type="predicted"/>
<dbReference type="OrthoDB" id="2985014at2759"/>
<keyword evidence="8" id="KW-1185">Reference proteome</keyword>
<dbReference type="InterPro" id="IPR050382">
    <property type="entry name" value="MFS_Na/Anion_cotransporter"/>
</dbReference>
<evidence type="ECO:0000256" key="4">
    <source>
        <dbReference type="ARBA" id="ARBA00023136"/>
    </source>
</evidence>